<feature type="transmembrane region" description="Helical" evidence="1">
    <location>
        <begin position="97"/>
        <end position="120"/>
    </location>
</feature>
<keyword evidence="1" id="KW-0472">Membrane</keyword>
<feature type="transmembrane region" description="Helical" evidence="1">
    <location>
        <begin position="12"/>
        <end position="36"/>
    </location>
</feature>
<dbReference type="Proteomes" id="UP000492821">
    <property type="component" value="Unassembled WGS sequence"/>
</dbReference>
<dbReference type="SUPFAM" id="SSF81321">
    <property type="entry name" value="Family A G protein-coupled receptor-like"/>
    <property type="match status" value="1"/>
</dbReference>
<accession>A0A7E4WCG8</accession>
<keyword evidence="2" id="KW-1185">Reference proteome</keyword>
<dbReference type="Gene3D" id="1.20.1070.10">
    <property type="entry name" value="Rhodopsin 7-helix transmembrane proteins"/>
    <property type="match status" value="1"/>
</dbReference>
<dbReference type="PANTHER" id="PTHR23021:SF11">
    <property type="entry name" value="SERPENTINE RECEPTOR, CLASS T"/>
    <property type="match status" value="1"/>
</dbReference>
<dbReference type="WBParaSite" id="Pan_g9544.t1">
    <property type="protein sequence ID" value="Pan_g9544.t1"/>
    <property type="gene ID" value="Pan_g9544"/>
</dbReference>
<evidence type="ECO:0000313" key="3">
    <source>
        <dbReference type="WBParaSite" id="Pan_g9544.t1"/>
    </source>
</evidence>
<reference evidence="3" key="2">
    <citation type="submission" date="2020-10" db="UniProtKB">
        <authorList>
            <consortium name="WormBaseParasite"/>
        </authorList>
    </citation>
    <scope>IDENTIFICATION</scope>
</reference>
<feature type="transmembrane region" description="Helical" evidence="1">
    <location>
        <begin position="48"/>
        <end position="76"/>
    </location>
</feature>
<reference evidence="2" key="1">
    <citation type="journal article" date="2013" name="Genetics">
        <title>The draft genome and transcriptome of Panagrellus redivivus are shaped by the harsh demands of a free-living lifestyle.</title>
        <authorList>
            <person name="Srinivasan J."/>
            <person name="Dillman A.R."/>
            <person name="Macchietto M.G."/>
            <person name="Heikkinen L."/>
            <person name="Lakso M."/>
            <person name="Fracchia K.M."/>
            <person name="Antoshechkin I."/>
            <person name="Mortazavi A."/>
            <person name="Wong G."/>
            <person name="Sternberg P.W."/>
        </authorList>
    </citation>
    <scope>NUCLEOTIDE SEQUENCE [LARGE SCALE GENOMIC DNA]</scope>
    <source>
        <strain evidence="2">MT8872</strain>
    </source>
</reference>
<dbReference type="Pfam" id="PF10321">
    <property type="entry name" value="7TM_GPCR_Srt"/>
    <property type="match status" value="1"/>
</dbReference>
<proteinExistence type="predicted"/>
<sequence length="280" mass="31285">MLKHQFIRRSCYRIMFYLGIVDFSCVCLNSIAAGYFSIKGTLYCTDPMLTYVIGCFSVCVIALWATSCATCLLLAINRCLTAIYPKLSDRVFGGYNTLILLLLPTFYFLYFLLFTPPVIFSSMHYAMFFNPFIGISGFEMHVEEPKYASPLHTINNVADVVLLSCTYAIFCAIMAKAPSSMTTSPKQQTFVQAALICSFNAFASVIYVIMQFVPTPTVVIVMGQISWQGSHGAPVFIYLFLNKSIRKAVLKLLGIRKNVTCRIGVRTVTSAPLTTVHFVR</sequence>
<dbReference type="InterPro" id="IPR019425">
    <property type="entry name" value="7TM_GPCR_serpentine_rcpt_Srt"/>
</dbReference>
<name>A0A7E4WCG8_PANRE</name>
<keyword evidence="1" id="KW-1133">Transmembrane helix</keyword>
<feature type="transmembrane region" description="Helical" evidence="1">
    <location>
        <begin position="157"/>
        <end position="177"/>
    </location>
</feature>
<organism evidence="2 3">
    <name type="scientific">Panagrellus redivivus</name>
    <name type="common">Microworm</name>
    <dbReference type="NCBI Taxonomy" id="6233"/>
    <lineage>
        <taxon>Eukaryota</taxon>
        <taxon>Metazoa</taxon>
        <taxon>Ecdysozoa</taxon>
        <taxon>Nematoda</taxon>
        <taxon>Chromadorea</taxon>
        <taxon>Rhabditida</taxon>
        <taxon>Tylenchina</taxon>
        <taxon>Panagrolaimomorpha</taxon>
        <taxon>Panagrolaimoidea</taxon>
        <taxon>Panagrolaimidae</taxon>
        <taxon>Panagrellus</taxon>
    </lineage>
</organism>
<keyword evidence="1" id="KW-0812">Transmembrane</keyword>
<evidence type="ECO:0000256" key="1">
    <source>
        <dbReference type="SAM" id="Phobius"/>
    </source>
</evidence>
<evidence type="ECO:0000313" key="2">
    <source>
        <dbReference type="Proteomes" id="UP000492821"/>
    </source>
</evidence>
<protein>
    <submittedName>
        <fullName evidence="3">Serpentine Receptor, class T</fullName>
    </submittedName>
</protein>
<feature type="transmembrane region" description="Helical" evidence="1">
    <location>
        <begin position="219"/>
        <end position="241"/>
    </location>
</feature>
<dbReference type="PANTHER" id="PTHR23021">
    <property type="entry name" value="SERPENTINE RECEPTOR, CLASS T"/>
    <property type="match status" value="1"/>
</dbReference>
<feature type="transmembrane region" description="Helical" evidence="1">
    <location>
        <begin position="189"/>
        <end position="213"/>
    </location>
</feature>
<dbReference type="AlphaFoldDB" id="A0A7E4WCG8"/>